<sequence>MKKYPWIPGIRRASPGMTIIPEDIKLKSNHSMPILLFDGHCNLCNTWVQFIVKRDSAGTIHFASLQSPAGRRLLEEHKIDENYIESLVFFEEEKFSVSSSAALRTLSYLDGWERHLKLLTTVPRPLRDAVYRFFAKYRYKWFGRREQCMIPTPELRERFLPD</sequence>
<organism evidence="1">
    <name type="scientific">marine metagenome</name>
    <dbReference type="NCBI Taxonomy" id="408172"/>
    <lineage>
        <taxon>unclassified sequences</taxon>
        <taxon>metagenomes</taxon>
        <taxon>ecological metagenomes</taxon>
    </lineage>
</organism>
<accession>A0A381Y2N3</accession>
<gene>
    <name evidence="1" type="ORF">METZ01_LOCUS123607</name>
</gene>
<dbReference type="GO" id="GO:0015035">
    <property type="term" value="F:protein-disulfide reductase activity"/>
    <property type="evidence" value="ECO:0007669"/>
    <property type="project" value="InterPro"/>
</dbReference>
<protein>
    <recommendedName>
        <fullName evidence="2">Thiol-disulfide oxidoreductase DCC</fullName>
    </recommendedName>
</protein>
<evidence type="ECO:0008006" key="2">
    <source>
        <dbReference type="Google" id="ProtNLM"/>
    </source>
</evidence>
<proteinExistence type="predicted"/>
<reference evidence="1" key="1">
    <citation type="submission" date="2018-05" db="EMBL/GenBank/DDBJ databases">
        <authorList>
            <person name="Lanie J.A."/>
            <person name="Ng W.-L."/>
            <person name="Kazmierczak K.M."/>
            <person name="Andrzejewski T.M."/>
            <person name="Davidsen T.M."/>
            <person name="Wayne K.J."/>
            <person name="Tettelin H."/>
            <person name="Glass J.I."/>
            <person name="Rusch D."/>
            <person name="Podicherti R."/>
            <person name="Tsui H.-C.T."/>
            <person name="Winkler M.E."/>
        </authorList>
    </citation>
    <scope>NUCLEOTIDE SEQUENCE</scope>
</reference>
<dbReference type="InterPro" id="IPR052927">
    <property type="entry name" value="DCC_oxidoreductase"/>
</dbReference>
<dbReference type="EMBL" id="UINC01017131">
    <property type="protein sequence ID" value="SVA70753.1"/>
    <property type="molecule type" value="Genomic_DNA"/>
</dbReference>
<name>A0A381Y2N3_9ZZZZ</name>
<dbReference type="InterPro" id="IPR007263">
    <property type="entry name" value="DCC1-like"/>
</dbReference>
<evidence type="ECO:0000313" key="1">
    <source>
        <dbReference type="EMBL" id="SVA70753.1"/>
    </source>
</evidence>
<dbReference type="Pfam" id="PF04134">
    <property type="entry name" value="DCC1-like"/>
    <property type="match status" value="1"/>
</dbReference>
<dbReference type="AlphaFoldDB" id="A0A381Y2N3"/>
<dbReference type="PANTHER" id="PTHR33639:SF2">
    <property type="entry name" value="DUF393 DOMAIN-CONTAINING PROTEIN"/>
    <property type="match status" value="1"/>
</dbReference>
<dbReference type="PANTHER" id="PTHR33639">
    <property type="entry name" value="THIOL-DISULFIDE OXIDOREDUCTASE DCC"/>
    <property type="match status" value="1"/>
</dbReference>